<dbReference type="Gene3D" id="3.30.70.141">
    <property type="entry name" value="Nucleoside diphosphate kinase-like domain"/>
    <property type="match status" value="2"/>
</dbReference>
<evidence type="ECO:0000256" key="3">
    <source>
        <dbReference type="ARBA" id="ARBA00012966"/>
    </source>
</evidence>
<dbReference type="PROSITE" id="PS51374">
    <property type="entry name" value="NDPK_LIKE"/>
    <property type="match status" value="1"/>
</dbReference>
<comment type="similarity">
    <text evidence="2 6">Belongs to the NDK family.</text>
</comment>
<keyword evidence="4" id="KW-0808">Transferase</keyword>
<evidence type="ECO:0000259" key="7">
    <source>
        <dbReference type="SMART" id="SM00562"/>
    </source>
</evidence>
<dbReference type="PANTHER" id="PTHR11349">
    <property type="entry name" value="NUCLEOSIDE DIPHOSPHATE KINASE"/>
    <property type="match status" value="1"/>
</dbReference>
<sequence length="386" mass="42494">MSKELGYVLVTPYTLRKSRTGGVLGRLLSTTGLDLVAARMFGPSPELVKRHAELIRGNEEIWPEIRELLSEYIEREFVPTKEGQVHRVLLLLFEGDNAVRKLRDAVGGFEDSIESADTIRGTFGDFIKAHDGSVTYFEPAVLVGPNTQSVKEVLGIWAEHSAAAGGILDNAISLADQEHVQKTLVIIKPDNFTFPSSRPGNIMDLFSRSGLRLIGAKLLRMSLAEALEFYGPVQAVLREKLGGMAVERACKVLQEEFDFAMPDVVEQALAKSLGPAFGDHQFYSIINFMTGQWAPDITGDETIAEGKVRCMTLVYAGENAVEKIRNILGPTDPSKAAPGSVRKEFGTNIMVNAAHASDSAENALREIGIVKVQEDTVKRWYECYYN</sequence>
<accession>A0A6C2UQG4</accession>
<keyword evidence="5 8" id="KW-0418">Kinase</keyword>
<dbReference type="SMART" id="SM00562">
    <property type="entry name" value="NDK"/>
    <property type="match status" value="1"/>
</dbReference>
<comment type="cofactor">
    <cofactor evidence="1">
        <name>Mg(2+)</name>
        <dbReference type="ChEBI" id="CHEBI:18420"/>
    </cofactor>
</comment>
<dbReference type="EMBL" id="CAAHFH010000002">
    <property type="protein sequence ID" value="VGO21544.1"/>
    <property type="molecule type" value="Genomic_DNA"/>
</dbReference>
<evidence type="ECO:0000313" key="9">
    <source>
        <dbReference type="Proteomes" id="UP000346198"/>
    </source>
</evidence>
<dbReference type="AlphaFoldDB" id="A0A6C2UQG4"/>
<evidence type="ECO:0000256" key="6">
    <source>
        <dbReference type="PROSITE-ProRule" id="PRU00706"/>
    </source>
</evidence>
<evidence type="ECO:0000256" key="5">
    <source>
        <dbReference type="ARBA" id="ARBA00022777"/>
    </source>
</evidence>
<proteinExistence type="inferred from homology"/>
<dbReference type="InterPro" id="IPR034907">
    <property type="entry name" value="NDK-like_dom"/>
</dbReference>
<reference evidence="8 9" key="1">
    <citation type="submission" date="2019-04" db="EMBL/GenBank/DDBJ databases">
        <authorList>
            <person name="Van Vliet M D."/>
        </authorList>
    </citation>
    <scope>NUCLEOTIDE SEQUENCE [LARGE SCALE GENOMIC DNA]</scope>
    <source>
        <strain evidence="8 9">F21</strain>
    </source>
</reference>
<dbReference type="SUPFAM" id="SSF54919">
    <property type="entry name" value="Nucleoside diphosphate kinase, NDK"/>
    <property type="match status" value="2"/>
</dbReference>
<evidence type="ECO:0000256" key="2">
    <source>
        <dbReference type="ARBA" id="ARBA00008142"/>
    </source>
</evidence>
<evidence type="ECO:0000256" key="4">
    <source>
        <dbReference type="ARBA" id="ARBA00022679"/>
    </source>
</evidence>
<evidence type="ECO:0000256" key="1">
    <source>
        <dbReference type="ARBA" id="ARBA00001946"/>
    </source>
</evidence>
<dbReference type="Pfam" id="PF00334">
    <property type="entry name" value="NDK"/>
    <property type="match status" value="1"/>
</dbReference>
<dbReference type="InterPro" id="IPR036850">
    <property type="entry name" value="NDK-like_dom_sf"/>
</dbReference>
<dbReference type="GO" id="GO:0004550">
    <property type="term" value="F:nucleoside diphosphate kinase activity"/>
    <property type="evidence" value="ECO:0007669"/>
    <property type="project" value="UniProtKB-EC"/>
</dbReference>
<feature type="domain" description="Nucleoside diphosphate kinase-like" evidence="7">
    <location>
        <begin position="180"/>
        <end position="378"/>
    </location>
</feature>
<organism evidence="8 9">
    <name type="scientific">Pontiella sulfatireligans</name>
    <dbReference type="NCBI Taxonomy" id="2750658"/>
    <lineage>
        <taxon>Bacteria</taxon>
        <taxon>Pseudomonadati</taxon>
        <taxon>Kiritimatiellota</taxon>
        <taxon>Kiritimatiellia</taxon>
        <taxon>Kiritimatiellales</taxon>
        <taxon>Pontiellaceae</taxon>
        <taxon>Pontiella</taxon>
    </lineage>
</organism>
<protein>
    <recommendedName>
        <fullName evidence="3">nucleoside-diphosphate kinase</fullName>
        <ecNumber evidence="3">2.7.4.6</ecNumber>
    </recommendedName>
</protein>
<dbReference type="EC" id="2.7.4.6" evidence="3"/>
<keyword evidence="9" id="KW-1185">Reference proteome</keyword>
<dbReference type="Proteomes" id="UP000346198">
    <property type="component" value="Unassembled WGS sequence"/>
</dbReference>
<comment type="caution">
    <text evidence="6">Lacks conserved residue(s) required for the propagation of feature annotation.</text>
</comment>
<gene>
    <name evidence="8" type="primary">ndk</name>
    <name evidence="8" type="ORF">SCARR_03618</name>
</gene>
<evidence type="ECO:0000313" key="8">
    <source>
        <dbReference type="EMBL" id="VGO21544.1"/>
    </source>
</evidence>
<name>A0A6C2UQG4_9BACT</name>